<proteinExistence type="predicted"/>
<dbReference type="Proteomes" id="UP000694005">
    <property type="component" value="Chromosome A01"/>
</dbReference>
<organism evidence="1 2">
    <name type="scientific">Brassica campestris</name>
    <name type="common">Field mustard</name>
    <dbReference type="NCBI Taxonomy" id="3711"/>
    <lineage>
        <taxon>Eukaryota</taxon>
        <taxon>Viridiplantae</taxon>
        <taxon>Streptophyta</taxon>
        <taxon>Embryophyta</taxon>
        <taxon>Tracheophyta</taxon>
        <taxon>Spermatophyta</taxon>
        <taxon>Magnoliopsida</taxon>
        <taxon>eudicotyledons</taxon>
        <taxon>Gunneridae</taxon>
        <taxon>Pentapetalae</taxon>
        <taxon>rosids</taxon>
        <taxon>malvids</taxon>
        <taxon>Brassicales</taxon>
        <taxon>Brassicaceae</taxon>
        <taxon>Brassiceae</taxon>
        <taxon>Brassica</taxon>
    </lineage>
</organism>
<dbReference type="Gramene" id="A01p14520.2_BraZ1">
    <property type="protein sequence ID" value="A01p14520.2_BraZ1.CDS.1"/>
    <property type="gene ID" value="A01g14520.2_BraZ1"/>
</dbReference>
<accession>A0A8D9GW55</accession>
<dbReference type="EMBL" id="LS974617">
    <property type="protein sequence ID" value="CAG7887376.1"/>
    <property type="molecule type" value="Genomic_DNA"/>
</dbReference>
<name>A0A8D9GW55_BRACM</name>
<gene>
    <name evidence="1" type="ORF">BRAPAZ1V2_A01P14520.2</name>
</gene>
<dbReference type="AlphaFoldDB" id="A0A8D9GW55"/>
<evidence type="ECO:0000313" key="2">
    <source>
        <dbReference type="Proteomes" id="UP000694005"/>
    </source>
</evidence>
<feature type="non-terminal residue" evidence="1">
    <location>
        <position position="1"/>
    </location>
</feature>
<reference evidence="1 2" key="1">
    <citation type="submission" date="2021-07" db="EMBL/GenBank/DDBJ databases">
        <authorList>
            <consortium name="Genoscope - CEA"/>
            <person name="William W."/>
        </authorList>
    </citation>
    <scope>NUCLEOTIDE SEQUENCE [LARGE SCALE GENOMIC DNA]</scope>
</reference>
<protein>
    <submittedName>
        <fullName evidence="1">Uncharacterized protein</fullName>
    </submittedName>
</protein>
<evidence type="ECO:0000313" key="1">
    <source>
        <dbReference type="EMBL" id="CAG7887376.1"/>
    </source>
</evidence>
<sequence>EDSAETFRPNSTYDSNRLLILSSLASKRNGWRCLFLQLFYWTGTKPSLRNGLMHPRIRNKGLLRLYNRRSYRANTELSPRLPTKLRLIHGQTPTHSAWFITQTVLWRTMQRV</sequence>